<feature type="domain" description="CRAL-TRIO" evidence="1">
    <location>
        <begin position="14"/>
        <end position="165"/>
    </location>
</feature>
<proteinExistence type="predicted"/>
<dbReference type="EMBL" id="JAPFFM010000020">
    <property type="protein sequence ID" value="KAJ6682291.1"/>
    <property type="molecule type" value="Genomic_DNA"/>
</dbReference>
<dbReference type="InterPro" id="IPR036865">
    <property type="entry name" value="CRAL-TRIO_dom_sf"/>
</dbReference>
<dbReference type="Gene3D" id="3.40.525.10">
    <property type="entry name" value="CRAL-TRIO lipid binding domain"/>
    <property type="match status" value="1"/>
</dbReference>
<sequence>MCHHIISLSDQEQLVEKLEIFKFQGRDKNGHRVLRIVGKFLSARFLSVDALKNYLEENIFPRLKKKPFSVLYLHTQVQKNENFPGISTLRSIYDVIPIDARDNLQAIYFVHPSLQAKLFLATFGRLHFGSRLYGKLRYIKRIDYLWDHIRRNEVKIPEFVCDHDEDLEGHQILDCGLESDHPRVCGAPFMDSPVTMYSTRCI</sequence>
<reference evidence="2" key="1">
    <citation type="submission" date="2022-11" db="EMBL/GenBank/DDBJ databases">
        <authorList>
            <person name="Hyden B.L."/>
            <person name="Feng K."/>
            <person name="Yates T."/>
            <person name="Jawdy S."/>
            <person name="Smart L.B."/>
            <person name="Muchero W."/>
        </authorList>
    </citation>
    <scope>NUCLEOTIDE SEQUENCE</scope>
    <source>
        <tissue evidence="2">Shoot tip</tissue>
    </source>
</reference>
<dbReference type="Proteomes" id="UP001151752">
    <property type="component" value="Chromosome 5"/>
</dbReference>
<comment type="caution">
    <text evidence="2">The sequence shown here is derived from an EMBL/GenBank/DDBJ whole genome shotgun (WGS) entry which is preliminary data.</text>
</comment>
<reference evidence="2" key="2">
    <citation type="journal article" date="2023" name="Int. J. Mol. Sci.">
        <title>De Novo Assembly and Annotation of 11 Diverse Shrub Willow (Salix) Genomes Reveals Novel Gene Organization in Sex-Linked Regions.</title>
        <authorList>
            <person name="Hyden B."/>
            <person name="Feng K."/>
            <person name="Yates T.B."/>
            <person name="Jawdy S."/>
            <person name="Cereghino C."/>
            <person name="Smart L.B."/>
            <person name="Muchero W."/>
        </authorList>
    </citation>
    <scope>NUCLEOTIDE SEQUENCE</scope>
    <source>
        <tissue evidence="2">Shoot tip</tissue>
    </source>
</reference>
<dbReference type="InterPro" id="IPR001251">
    <property type="entry name" value="CRAL-TRIO_dom"/>
</dbReference>
<dbReference type="SMART" id="SM00516">
    <property type="entry name" value="SEC14"/>
    <property type="match status" value="1"/>
</dbReference>
<organism evidence="2 3">
    <name type="scientific">Salix koriyanagi</name>
    <dbReference type="NCBI Taxonomy" id="2511006"/>
    <lineage>
        <taxon>Eukaryota</taxon>
        <taxon>Viridiplantae</taxon>
        <taxon>Streptophyta</taxon>
        <taxon>Embryophyta</taxon>
        <taxon>Tracheophyta</taxon>
        <taxon>Spermatophyta</taxon>
        <taxon>Magnoliopsida</taxon>
        <taxon>eudicotyledons</taxon>
        <taxon>Gunneridae</taxon>
        <taxon>Pentapetalae</taxon>
        <taxon>rosids</taxon>
        <taxon>fabids</taxon>
        <taxon>Malpighiales</taxon>
        <taxon>Salicaceae</taxon>
        <taxon>Saliceae</taxon>
        <taxon>Salix</taxon>
    </lineage>
</organism>
<gene>
    <name evidence="2" type="ORF">OIU74_020520</name>
</gene>
<dbReference type="PANTHER" id="PTHR48411:SF1">
    <property type="entry name" value="OS01G0948300 PROTEIN"/>
    <property type="match status" value="1"/>
</dbReference>
<dbReference type="AlphaFoldDB" id="A0A9Q0P675"/>
<protein>
    <recommendedName>
        <fullName evidence="1">CRAL-TRIO domain-containing protein</fullName>
    </recommendedName>
</protein>
<dbReference type="PANTHER" id="PTHR48411">
    <property type="entry name" value="OS01G0948300 PROTEIN"/>
    <property type="match status" value="1"/>
</dbReference>
<evidence type="ECO:0000313" key="2">
    <source>
        <dbReference type="EMBL" id="KAJ6682291.1"/>
    </source>
</evidence>
<keyword evidence="3" id="KW-1185">Reference proteome</keyword>
<accession>A0A9Q0P675</accession>
<evidence type="ECO:0000259" key="1">
    <source>
        <dbReference type="SMART" id="SM00516"/>
    </source>
</evidence>
<dbReference type="Pfam" id="PF13716">
    <property type="entry name" value="CRAL_TRIO_2"/>
    <property type="match status" value="1"/>
</dbReference>
<evidence type="ECO:0000313" key="3">
    <source>
        <dbReference type="Proteomes" id="UP001151752"/>
    </source>
</evidence>
<name>A0A9Q0P675_9ROSI</name>